<organism evidence="1 2">
    <name type="scientific">Zalaria obscura</name>
    <dbReference type="NCBI Taxonomy" id="2024903"/>
    <lineage>
        <taxon>Eukaryota</taxon>
        <taxon>Fungi</taxon>
        <taxon>Dikarya</taxon>
        <taxon>Ascomycota</taxon>
        <taxon>Pezizomycotina</taxon>
        <taxon>Dothideomycetes</taxon>
        <taxon>Dothideomycetidae</taxon>
        <taxon>Dothideales</taxon>
        <taxon>Zalariaceae</taxon>
        <taxon>Zalaria</taxon>
    </lineage>
</organism>
<gene>
    <name evidence="1" type="ORF">M8818_001800</name>
</gene>
<evidence type="ECO:0000313" key="2">
    <source>
        <dbReference type="Proteomes" id="UP001320706"/>
    </source>
</evidence>
<evidence type="ECO:0000313" key="1">
    <source>
        <dbReference type="EMBL" id="KAK8216837.1"/>
    </source>
</evidence>
<name>A0ACC3SMK9_9PEZI</name>
<sequence>MFKLERCDLWQKRYFIPLWLLQLALSVLLLVDFSIIAGVVNQFDGPDAFIIGNLVYGSVIYHRQRMARRAKGEYAAADLDRATTPVQTPGDGGNMKATPNVEAYPLTEHFAPQAPLSSQGHRAASPRLSPEMGKEIGSPNLQSSNGRQPTAAHPVYREPTEYYSPSPAGPSGTHTLPPPHSAQQVAALNARYDELETGPSGTYTLPPPHPAQRVAALNARYDELE</sequence>
<accession>A0ACC3SMK9</accession>
<proteinExistence type="predicted"/>
<dbReference type="EMBL" id="JAMKPW020000007">
    <property type="protein sequence ID" value="KAK8216837.1"/>
    <property type="molecule type" value="Genomic_DNA"/>
</dbReference>
<comment type="caution">
    <text evidence="1">The sequence shown here is derived from an EMBL/GenBank/DDBJ whole genome shotgun (WGS) entry which is preliminary data.</text>
</comment>
<keyword evidence="2" id="KW-1185">Reference proteome</keyword>
<dbReference type="Proteomes" id="UP001320706">
    <property type="component" value="Unassembled WGS sequence"/>
</dbReference>
<reference evidence="1" key="1">
    <citation type="submission" date="2024-02" db="EMBL/GenBank/DDBJ databases">
        <title>Metagenome Assembled Genome of Zalaria obscura JY119.</title>
        <authorList>
            <person name="Vighnesh L."/>
            <person name="Jagadeeshwari U."/>
            <person name="Venkata Ramana C."/>
            <person name="Sasikala C."/>
        </authorList>
    </citation>
    <scope>NUCLEOTIDE SEQUENCE</scope>
    <source>
        <strain evidence="1">JY119</strain>
    </source>
</reference>
<protein>
    <submittedName>
        <fullName evidence="1">Uncharacterized protein</fullName>
    </submittedName>
</protein>